<evidence type="ECO:0000259" key="11">
    <source>
        <dbReference type="Pfam" id="PF00920"/>
    </source>
</evidence>
<feature type="domain" description="Dihydroxy-acid/6-phosphogluconate dehydratase C-terminal" evidence="12">
    <location>
        <begin position="416"/>
        <end position="605"/>
    </location>
</feature>
<dbReference type="PANTHER" id="PTHR43661:SF1">
    <property type="entry name" value="PHOSPHOGLUCONATE DEHYDRATASE"/>
    <property type="match status" value="1"/>
</dbReference>
<evidence type="ECO:0000256" key="9">
    <source>
        <dbReference type="HAMAP-Rule" id="MF_02094"/>
    </source>
</evidence>
<feature type="binding site" evidence="9">
    <location>
        <position position="163"/>
    </location>
    <ligand>
        <name>[4Fe-4S] cluster</name>
        <dbReference type="ChEBI" id="CHEBI:49883"/>
    </ligand>
</feature>
<comment type="function">
    <text evidence="9">Catalyzes the dehydration of 6-phospho-D-gluconate to 2-dehydro-3-deoxy-6-phospho-D-gluconate.</text>
</comment>
<evidence type="ECO:0000256" key="3">
    <source>
        <dbReference type="ARBA" id="ARBA00022723"/>
    </source>
</evidence>
<keyword evidence="3 9" id="KW-0479">Metal-binding</keyword>
<name>A0ABV7VUP6_9GAMM</name>
<dbReference type="InterPro" id="IPR056740">
    <property type="entry name" value="ILV_EDD_C"/>
</dbReference>
<accession>A0ABV7VUP6</accession>
<comment type="similarity">
    <text evidence="1 9">Belongs to the IlvD/Edd family.</text>
</comment>
<evidence type="ECO:0000256" key="10">
    <source>
        <dbReference type="NCBIfam" id="TIGR01196"/>
    </source>
</evidence>
<dbReference type="PROSITE" id="PS00887">
    <property type="entry name" value="ILVD_EDD_2"/>
    <property type="match status" value="1"/>
</dbReference>
<dbReference type="NCBIfam" id="TIGR01196">
    <property type="entry name" value="edd"/>
    <property type="match status" value="1"/>
</dbReference>
<evidence type="ECO:0000256" key="4">
    <source>
        <dbReference type="ARBA" id="ARBA00023004"/>
    </source>
</evidence>
<dbReference type="EC" id="4.2.1.12" evidence="9 10"/>
<keyword evidence="7 9" id="KW-0456">Lyase</keyword>
<dbReference type="InterPro" id="IPR037237">
    <property type="entry name" value="IlvD/EDD_N"/>
</dbReference>
<evidence type="ECO:0000256" key="5">
    <source>
        <dbReference type="ARBA" id="ARBA00023014"/>
    </source>
</evidence>
<evidence type="ECO:0000313" key="14">
    <source>
        <dbReference type="Proteomes" id="UP001595722"/>
    </source>
</evidence>
<keyword evidence="2 9" id="KW-0004">4Fe-4S</keyword>
<keyword evidence="8 9" id="KW-0119">Carbohydrate metabolism</keyword>
<dbReference type="InterPro" id="IPR020558">
    <property type="entry name" value="DiOHA_6PGluconate_deHydtase_CS"/>
</dbReference>
<evidence type="ECO:0000313" key="13">
    <source>
        <dbReference type="EMBL" id="MFC3680927.1"/>
    </source>
</evidence>
<protein>
    <recommendedName>
        <fullName evidence="9 10">Phosphogluconate dehydratase</fullName>
        <ecNumber evidence="9 10">4.2.1.12</ecNumber>
    </recommendedName>
</protein>
<evidence type="ECO:0000256" key="8">
    <source>
        <dbReference type="ARBA" id="ARBA00023277"/>
    </source>
</evidence>
<dbReference type="SUPFAM" id="SSF143975">
    <property type="entry name" value="IlvD/EDD N-terminal domain-like"/>
    <property type="match status" value="1"/>
</dbReference>
<evidence type="ECO:0000259" key="12">
    <source>
        <dbReference type="Pfam" id="PF24877"/>
    </source>
</evidence>
<dbReference type="Proteomes" id="UP001595722">
    <property type="component" value="Unassembled WGS sequence"/>
</dbReference>
<keyword evidence="14" id="KW-1185">Reference proteome</keyword>
<evidence type="ECO:0000256" key="1">
    <source>
        <dbReference type="ARBA" id="ARBA00006486"/>
    </source>
</evidence>
<evidence type="ECO:0000256" key="2">
    <source>
        <dbReference type="ARBA" id="ARBA00022485"/>
    </source>
</evidence>
<evidence type="ECO:0000256" key="6">
    <source>
        <dbReference type="ARBA" id="ARBA00023064"/>
    </source>
</evidence>
<dbReference type="RefSeq" id="WP_376867030.1">
    <property type="nucleotide sequence ID" value="NZ_JBHRYB010000013.1"/>
</dbReference>
<dbReference type="SUPFAM" id="SSF52016">
    <property type="entry name" value="LeuD/IlvD-like"/>
    <property type="match status" value="1"/>
</dbReference>
<comment type="pathway">
    <text evidence="9">Carbohydrate metabolism; Entner-Doudoroff pathway.</text>
</comment>
<dbReference type="PANTHER" id="PTHR43661">
    <property type="entry name" value="D-XYLONATE DEHYDRATASE"/>
    <property type="match status" value="1"/>
</dbReference>
<keyword evidence="6 9" id="KW-0311">Gluconate utilization</keyword>
<comment type="caution">
    <text evidence="13">The sequence shown here is derived from an EMBL/GenBank/DDBJ whole genome shotgun (WGS) entry which is preliminary data.</text>
</comment>
<feature type="domain" description="Dihydroxy-acid/6-phosphogluconate dehydratase N-terminal" evidence="11">
    <location>
        <begin position="76"/>
        <end position="388"/>
    </location>
</feature>
<comment type="catalytic activity">
    <reaction evidence="9">
        <text>6-phospho-D-gluconate = 2-dehydro-3-deoxy-6-phospho-D-gluconate + H2O</text>
        <dbReference type="Rhea" id="RHEA:17277"/>
        <dbReference type="ChEBI" id="CHEBI:15377"/>
        <dbReference type="ChEBI" id="CHEBI:57569"/>
        <dbReference type="ChEBI" id="CHEBI:58759"/>
        <dbReference type="EC" id="4.2.1.12"/>
    </reaction>
</comment>
<dbReference type="HAMAP" id="MF_02094">
    <property type="entry name" value="Edd"/>
    <property type="match status" value="1"/>
</dbReference>
<organism evidence="13 14">
    <name type="scientific">Bacterioplanoides pacificum</name>
    <dbReference type="NCBI Taxonomy" id="1171596"/>
    <lineage>
        <taxon>Bacteria</taxon>
        <taxon>Pseudomonadati</taxon>
        <taxon>Pseudomonadota</taxon>
        <taxon>Gammaproteobacteria</taxon>
        <taxon>Oceanospirillales</taxon>
        <taxon>Oceanospirillaceae</taxon>
        <taxon>Bacterioplanoides</taxon>
    </lineage>
</organism>
<dbReference type="InterPro" id="IPR004786">
    <property type="entry name" value="6-phosphgluc_deHydtase"/>
</dbReference>
<dbReference type="GO" id="GO:0004456">
    <property type="term" value="F:phosphogluconate dehydratase activity"/>
    <property type="evidence" value="ECO:0007669"/>
    <property type="project" value="UniProtKB-EC"/>
</dbReference>
<comment type="cofactor">
    <cofactor evidence="9">
        <name>[4Fe-4S] cluster</name>
        <dbReference type="ChEBI" id="CHEBI:49883"/>
    </cofactor>
    <text evidence="9">Binds 1 [4Fe-4S] cluster.</text>
</comment>
<dbReference type="EMBL" id="JBHRYB010000013">
    <property type="protein sequence ID" value="MFC3680927.1"/>
    <property type="molecule type" value="Genomic_DNA"/>
</dbReference>
<dbReference type="Pfam" id="PF24877">
    <property type="entry name" value="ILV_EDD_C"/>
    <property type="match status" value="1"/>
</dbReference>
<sequence length="610" mass="65044">MSDSRIAECHPVVRQVTERLTERSRESRQAYLDMIQQAVSRGPVRSGLSCTNLAHDYAAAPDHDKLILRSSERGANIAIVSAYNDVLSAHAPYQHYPDIIKTTLAQQGHVAQLAAGVPAMCDGVTQGQDGMELSLFSRDVIAMSTAIGLSHQVFDGMLMLGICDKIVPGLLMAALRFGHLPAVFVPAGPMPSGISNAEKAKTRQAHAAGELDDDALLASEMASYHSPGTCTFYGTANSNQMLVEMLGLQLPGSSFVNPNDPLRLPLTRYAAQQVAAITALQPGFMPVGQMIDERSIVNAVVGLLATGGSTNHSIHLIAIARMAGIRLNWQDMADLSNVVPLLARVYPNGSADINAFQRSGGMPLLMRELAGAGLLHQNVNTILGAGLEHYFNEPYLDAEQRLQWRPAAAESSDLTVLAAAHAPFMREGGMKLVSGNLGRAIMKVSAVPDDRWLVEAPARVFTDQHQVLAAYKAGELHRDVVVVVKQQGPKANGMPELHKLTPALTNLQDAGFRVALVTDGRLSGASGKVPAAIHVSPEACAGGLIGVINDGDILRLDGHSGELTVLTPGFSEREFQVPQPGPSLGLGRELFQVFRNNVSSAEQGAISIDF</sequence>
<keyword evidence="4 9" id="KW-0408">Iron</keyword>
<dbReference type="InterPro" id="IPR000581">
    <property type="entry name" value="ILV_EDD_N"/>
</dbReference>
<dbReference type="Pfam" id="PF00920">
    <property type="entry name" value="ILVD_EDD_N"/>
    <property type="match status" value="1"/>
</dbReference>
<reference evidence="14" key="1">
    <citation type="journal article" date="2019" name="Int. J. Syst. Evol. Microbiol.">
        <title>The Global Catalogue of Microorganisms (GCM) 10K type strain sequencing project: providing services to taxonomists for standard genome sequencing and annotation.</title>
        <authorList>
            <consortium name="The Broad Institute Genomics Platform"/>
            <consortium name="The Broad Institute Genome Sequencing Center for Infectious Disease"/>
            <person name="Wu L."/>
            <person name="Ma J."/>
        </authorList>
    </citation>
    <scope>NUCLEOTIDE SEQUENCE [LARGE SCALE GENOMIC DNA]</scope>
    <source>
        <strain evidence="14">KCTC 42424</strain>
    </source>
</reference>
<dbReference type="InterPro" id="IPR042096">
    <property type="entry name" value="Dihydro-acid_dehy_C"/>
</dbReference>
<gene>
    <name evidence="9 13" type="primary">edd</name>
    <name evidence="13" type="ORF">ACFOMG_12530</name>
</gene>
<evidence type="ECO:0000256" key="7">
    <source>
        <dbReference type="ARBA" id="ARBA00023239"/>
    </source>
</evidence>
<keyword evidence="5 9" id="KW-0411">Iron-sulfur</keyword>
<dbReference type="Gene3D" id="3.50.30.80">
    <property type="entry name" value="IlvD/EDD C-terminal domain-like"/>
    <property type="match status" value="1"/>
</dbReference>
<proteinExistence type="inferred from homology"/>
<dbReference type="PROSITE" id="PS00886">
    <property type="entry name" value="ILVD_EDD_1"/>
    <property type="match status" value="1"/>
</dbReference>
<feature type="binding site" evidence="9">
    <location>
        <position position="230"/>
    </location>
    <ligand>
        <name>[4Fe-4S] cluster</name>
        <dbReference type="ChEBI" id="CHEBI:49883"/>
    </ligand>
</feature>